<feature type="compositionally biased region" description="Polar residues" evidence="1">
    <location>
        <begin position="363"/>
        <end position="376"/>
    </location>
</feature>
<comment type="caution">
    <text evidence="2">The sequence shown here is derived from an EMBL/GenBank/DDBJ whole genome shotgun (WGS) entry which is preliminary data.</text>
</comment>
<gene>
    <name evidence="2" type="ORF">PXEA_LOCUS4322</name>
</gene>
<sequence length="376" mass="40270">MCSLTSRLSGTQSSLPSELLNSLPAAKRPALVSLWHSAKCIDALLPSIFRQLSNLQHSYRLRNFRVGAAYGLSRQSDTIKISNNLMTLIRDQDETTSSHVNSDEAWSASGVLTFLRAVSGQEGGGPNIVLFGLALLLQLAELSARPWSPALSNGFLALALRCSSCFPEAHTASGSFYSYSASSRHNTGELPSLTDFEVSLPGLNKSSPDEACQEGTSNASKGVMPFNPPHEMHSWTCRLRNQVDHPSTALIPAPAKMSASHVKPVPTIPGILPSRVLRFIEPASLRTMASLRLVYAELRVEAFERNSRAVFGGGVDRVAWSASIPAAAAAPLPPNHRLLGKRGIQNPETNKSLGEKGGATGIELNSSKGTNHLRTG</sequence>
<reference evidence="2" key="1">
    <citation type="submission" date="2018-11" db="EMBL/GenBank/DDBJ databases">
        <authorList>
            <consortium name="Pathogen Informatics"/>
        </authorList>
    </citation>
    <scope>NUCLEOTIDE SEQUENCE</scope>
</reference>
<dbReference type="AlphaFoldDB" id="A0A448WG61"/>
<protein>
    <submittedName>
        <fullName evidence="2">Uncharacterized protein</fullName>
    </submittedName>
</protein>
<organism evidence="2 3">
    <name type="scientific">Protopolystoma xenopodis</name>
    <dbReference type="NCBI Taxonomy" id="117903"/>
    <lineage>
        <taxon>Eukaryota</taxon>
        <taxon>Metazoa</taxon>
        <taxon>Spiralia</taxon>
        <taxon>Lophotrochozoa</taxon>
        <taxon>Platyhelminthes</taxon>
        <taxon>Monogenea</taxon>
        <taxon>Polyopisthocotylea</taxon>
        <taxon>Polystomatidea</taxon>
        <taxon>Polystomatidae</taxon>
        <taxon>Protopolystoma</taxon>
    </lineage>
</organism>
<keyword evidence="3" id="KW-1185">Reference proteome</keyword>
<evidence type="ECO:0000313" key="3">
    <source>
        <dbReference type="Proteomes" id="UP000784294"/>
    </source>
</evidence>
<evidence type="ECO:0000313" key="2">
    <source>
        <dbReference type="EMBL" id="VEL10882.1"/>
    </source>
</evidence>
<proteinExistence type="predicted"/>
<dbReference type="EMBL" id="CAAALY010010203">
    <property type="protein sequence ID" value="VEL10882.1"/>
    <property type="molecule type" value="Genomic_DNA"/>
</dbReference>
<dbReference type="Proteomes" id="UP000784294">
    <property type="component" value="Unassembled WGS sequence"/>
</dbReference>
<evidence type="ECO:0000256" key="1">
    <source>
        <dbReference type="SAM" id="MobiDB-lite"/>
    </source>
</evidence>
<name>A0A448WG61_9PLAT</name>
<feature type="region of interest" description="Disordered" evidence="1">
    <location>
        <begin position="337"/>
        <end position="376"/>
    </location>
</feature>
<accession>A0A448WG61</accession>